<protein>
    <submittedName>
        <fullName evidence="3">ZN862-like protein</fullName>
    </submittedName>
</protein>
<gene>
    <name evidence="3" type="ORF">MAR_009636</name>
</gene>
<dbReference type="EMBL" id="CP111015">
    <property type="protein sequence ID" value="WAR03078.1"/>
    <property type="molecule type" value="Genomic_DNA"/>
</dbReference>
<reference evidence="3" key="1">
    <citation type="submission" date="2022-11" db="EMBL/GenBank/DDBJ databases">
        <title>Centuries of genome instability and evolution in soft-shell clam transmissible cancer (bioRxiv).</title>
        <authorList>
            <person name="Hart S.F.M."/>
            <person name="Yonemitsu M.A."/>
            <person name="Giersch R.M."/>
            <person name="Beal B.F."/>
            <person name="Arriagada G."/>
            <person name="Davis B.W."/>
            <person name="Ostrander E.A."/>
            <person name="Goff S.P."/>
            <person name="Metzger M.J."/>
        </authorList>
    </citation>
    <scope>NUCLEOTIDE SEQUENCE</scope>
    <source>
        <strain evidence="3">MELC-2E11</strain>
        <tissue evidence="3">Siphon/mantle</tissue>
    </source>
</reference>
<dbReference type="SUPFAM" id="SSF53098">
    <property type="entry name" value="Ribonuclease H-like"/>
    <property type="match status" value="1"/>
</dbReference>
<accession>A0ABY7DZE1</accession>
<keyword evidence="4" id="KW-1185">Reference proteome</keyword>
<evidence type="ECO:0000313" key="4">
    <source>
        <dbReference type="Proteomes" id="UP001164746"/>
    </source>
</evidence>
<organism evidence="3 4">
    <name type="scientific">Mya arenaria</name>
    <name type="common">Soft-shell clam</name>
    <dbReference type="NCBI Taxonomy" id="6604"/>
    <lineage>
        <taxon>Eukaryota</taxon>
        <taxon>Metazoa</taxon>
        <taxon>Spiralia</taxon>
        <taxon>Lophotrochozoa</taxon>
        <taxon>Mollusca</taxon>
        <taxon>Bivalvia</taxon>
        <taxon>Autobranchia</taxon>
        <taxon>Heteroconchia</taxon>
        <taxon>Euheterodonta</taxon>
        <taxon>Imparidentia</taxon>
        <taxon>Neoheterodontei</taxon>
        <taxon>Myida</taxon>
        <taxon>Myoidea</taxon>
        <taxon>Myidae</taxon>
        <taxon>Mya</taxon>
    </lineage>
</organism>
<evidence type="ECO:0000313" key="3">
    <source>
        <dbReference type="EMBL" id="WAR03078.1"/>
    </source>
</evidence>
<dbReference type="PANTHER" id="PTHR46880:SF9">
    <property type="entry name" value="ZINC FINGER PROTEIN 862"/>
    <property type="match status" value="1"/>
</dbReference>
<sequence length="415" mass="46644">MKQLQLRYTPDANPGVAPKQKATGNNTKEYEKNRKLGFLLGDFSWLRFDTDANRMFCKHCTSLYGNKSSFVKCSNNFKRDALTQHSESSFAKPPAQSKAAHCLKALQKSQYDSLVIKFRTAHAIAKHNLSLRTFNVISDLDEAKGLPVGTSYRNDHAAASFLASIAEVARKETVTKLTKSQFVSFTINGSTDFTGDDMENIYITTVSLGRITDSFLHIGCANSALARDIHDHIKKVFKELMQSKLVGFTADGASNMQGQHKGLAALLRADWPHIVVTHCLAHRFELAFKDAVKMSSMIYDSAMTLLMGLYYLYRKSPKQKKALMETFSVLNFNTSIMPTWISGTRWLPHLDRSLRTFFQGYRAFVMQLESSSHDNPKAEGLAKLAADGHVITYLLDLKAVVDVLFRLPKYLHAYN</sequence>
<feature type="region of interest" description="Disordered" evidence="1">
    <location>
        <begin position="1"/>
        <end position="28"/>
    </location>
</feature>
<dbReference type="PANTHER" id="PTHR46880">
    <property type="entry name" value="RAS-ASSOCIATING DOMAIN-CONTAINING PROTEIN"/>
    <property type="match status" value="1"/>
</dbReference>
<dbReference type="Pfam" id="PF25431">
    <property type="entry name" value="zf-C17orf113"/>
    <property type="match status" value="1"/>
</dbReference>
<feature type="non-terminal residue" evidence="3">
    <location>
        <position position="415"/>
    </location>
</feature>
<name>A0ABY7DZE1_MYAAR</name>
<proteinExistence type="predicted"/>
<dbReference type="Proteomes" id="UP001164746">
    <property type="component" value="Chromosome 4"/>
</dbReference>
<evidence type="ECO:0000259" key="2">
    <source>
        <dbReference type="Pfam" id="PF25431"/>
    </source>
</evidence>
<feature type="domain" description="C17orf113 probable zinc finger" evidence="2">
    <location>
        <begin position="43"/>
        <end position="90"/>
    </location>
</feature>
<evidence type="ECO:0000256" key="1">
    <source>
        <dbReference type="SAM" id="MobiDB-lite"/>
    </source>
</evidence>
<dbReference type="InterPro" id="IPR057456">
    <property type="entry name" value="Znf_C17orf113"/>
</dbReference>
<dbReference type="InterPro" id="IPR012337">
    <property type="entry name" value="RNaseH-like_sf"/>
</dbReference>